<dbReference type="Gene3D" id="3.40.50.300">
    <property type="entry name" value="P-loop containing nucleotide triphosphate hydrolases"/>
    <property type="match status" value="1"/>
</dbReference>
<gene>
    <name evidence="8" type="ORF">C8D98_2435</name>
</gene>
<dbReference type="GO" id="GO:0005524">
    <property type="term" value="F:ATP binding"/>
    <property type="evidence" value="ECO:0007669"/>
    <property type="project" value="UniProtKB-KW"/>
</dbReference>
<dbReference type="GO" id="GO:0005886">
    <property type="term" value="C:plasma membrane"/>
    <property type="evidence" value="ECO:0007669"/>
    <property type="project" value="UniProtKB-SubCell"/>
</dbReference>
<name>A0A4V2PRN3_9BACT</name>
<dbReference type="RefSeq" id="WP_132874408.1">
    <property type="nucleotide sequence ID" value="NZ_SMGG01000006.1"/>
</dbReference>
<feature type="domain" description="ABC transporter" evidence="7">
    <location>
        <begin position="2"/>
        <end position="249"/>
    </location>
</feature>
<dbReference type="OrthoDB" id="9776369at2"/>
<dbReference type="InterPro" id="IPR027417">
    <property type="entry name" value="P-loop_NTPase"/>
</dbReference>
<keyword evidence="6" id="KW-0472">Membrane</keyword>
<dbReference type="InterPro" id="IPR003593">
    <property type="entry name" value="AAA+_ATPase"/>
</dbReference>
<evidence type="ECO:0000256" key="3">
    <source>
        <dbReference type="ARBA" id="ARBA00022475"/>
    </source>
</evidence>
<dbReference type="PANTHER" id="PTHR42788:SF7">
    <property type="entry name" value="NITRATE ABC TRANSPORTER ATP-BINDING PROTEIN"/>
    <property type="match status" value="1"/>
</dbReference>
<keyword evidence="3" id="KW-1003">Cell membrane</keyword>
<evidence type="ECO:0000256" key="4">
    <source>
        <dbReference type="ARBA" id="ARBA00022741"/>
    </source>
</evidence>
<accession>A0A4V2PRN3</accession>
<keyword evidence="9" id="KW-1185">Reference proteome</keyword>
<dbReference type="InterPro" id="IPR003439">
    <property type="entry name" value="ABC_transporter-like_ATP-bd"/>
</dbReference>
<dbReference type="PANTHER" id="PTHR42788">
    <property type="entry name" value="TAURINE IMPORT ATP-BINDING PROTEIN-RELATED"/>
    <property type="match status" value="1"/>
</dbReference>
<reference evidence="8 9" key="1">
    <citation type="submission" date="2019-03" db="EMBL/GenBank/DDBJ databases">
        <title>Genomic Encyclopedia of Type Strains, Phase IV (KMG-IV): sequencing the most valuable type-strain genomes for metagenomic binning, comparative biology and taxonomic classification.</title>
        <authorList>
            <person name="Goeker M."/>
        </authorList>
    </citation>
    <scope>NUCLEOTIDE SEQUENCE [LARGE SCALE GENOMIC DNA]</scope>
    <source>
        <strain evidence="8 9">DSM 24984</strain>
    </source>
</reference>
<evidence type="ECO:0000256" key="2">
    <source>
        <dbReference type="ARBA" id="ARBA00022448"/>
    </source>
</evidence>
<proteinExistence type="predicted"/>
<evidence type="ECO:0000256" key="5">
    <source>
        <dbReference type="ARBA" id="ARBA00022840"/>
    </source>
</evidence>
<evidence type="ECO:0000313" key="9">
    <source>
        <dbReference type="Proteomes" id="UP000294614"/>
    </source>
</evidence>
<dbReference type="SMART" id="SM00382">
    <property type="entry name" value="AAA"/>
    <property type="match status" value="1"/>
</dbReference>
<comment type="caution">
    <text evidence="8">The sequence shown here is derived from an EMBL/GenBank/DDBJ whole genome shotgun (WGS) entry which is preliminary data.</text>
</comment>
<dbReference type="SUPFAM" id="SSF52540">
    <property type="entry name" value="P-loop containing nucleoside triphosphate hydrolases"/>
    <property type="match status" value="1"/>
</dbReference>
<protein>
    <submittedName>
        <fullName evidence="8">Putative ABC transport system ATP-binding protein</fullName>
    </submittedName>
</protein>
<sequence length="265" mass="28779">MIDLMNVRKVFNAGTVNENVAIGDLSLNIEKGEFVTVIGSNGAGKSTMLNLIAGILTPDGGNVVVNGRDITKMPDYKRAKFIGSVFQDPLSGTAKSLTIEENMAIAHKRGQGRWFAKGVNRKNRHYFAEKLADLGLGLENRLKTNAGLLSGGQRQCLTLLMAVMANPEILLLDEHTAALDPKTAELVMNLTKRLADEMNLTCLMVTHNMKQAIEFGSRIIMMHGGEIVVDVKGADKKGLTVKDLLQMFEQVKGSGIDDDKLLLGV</sequence>
<dbReference type="PROSITE" id="PS50893">
    <property type="entry name" value="ABC_TRANSPORTER_2"/>
    <property type="match status" value="1"/>
</dbReference>
<dbReference type="EMBL" id="SMGG01000006">
    <property type="protein sequence ID" value="TCK59501.1"/>
    <property type="molecule type" value="Genomic_DNA"/>
</dbReference>
<dbReference type="PROSITE" id="PS00211">
    <property type="entry name" value="ABC_TRANSPORTER_1"/>
    <property type="match status" value="1"/>
</dbReference>
<evidence type="ECO:0000313" key="8">
    <source>
        <dbReference type="EMBL" id="TCK59501.1"/>
    </source>
</evidence>
<dbReference type="GO" id="GO:0016887">
    <property type="term" value="F:ATP hydrolysis activity"/>
    <property type="evidence" value="ECO:0007669"/>
    <property type="project" value="InterPro"/>
</dbReference>
<keyword evidence="2" id="KW-0813">Transport</keyword>
<dbReference type="AlphaFoldDB" id="A0A4V2PRN3"/>
<dbReference type="Pfam" id="PF00005">
    <property type="entry name" value="ABC_tran"/>
    <property type="match status" value="1"/>
</dbReference>
<evidence type="ECO:0000256" key="6">
    <source>
        <dbReference type="ARBA" id="ARBA00023136"/>
    </source>
</evidence>
<dbReference type="InterPro" id="IPR050166">
    <property type="entry name" value="ABC_transporter_ATP-bind"/>
</dbReference>
<organism evidence="8 9">
    <name type="scientific">Seleniivibrio woodruffii</name>
    <dbReference type="NCBI Taxonomy" id="1078050"/>
    <lineage>
        <taxon>Bacteria</taxon>
        <taxon>Pseudomonadati</taxon>
        <taxon>Deferribacterota</taxon>
        <taxon>Deferribacteres</taxon>
        <taxon>Deferribacterales</taxon>
        <taxon>Geovibrionaceae</taxon>
        <taxon>Seleniivibrio</taxon>
    </lineage>
</organism>
<evidence type="ECO:0000256" key="1">
    <source>
        <dbReference type="ARBA" id="ARBA00004202"/>
    </source>
</evidence>
<dbReference type="Proteomes" id="UP000294614">
    <property type="component" value="Unassembled WGS sequence"/>
</dbReference>
<keyword evidence="4" id="KW-0547">Nucleotide-binding</keyword>
<dbReference type="InterPro" id="IPR017871">
    <property type="entry name" value="ABC_transporter-like_CS"/>
</dbReference>
<comment type="subcellular location">
    <subcellularLocation>
        <location evidence="1">Cell membrane</location>
        <topology evidence="1">Peripheral membrane protein</topology>
    </subcellularLocation>
</comment>
<keyword evidence="5 8" id="KW-0067">ATP-binding</keyword>
<evidence type="ECO:0000259" key="7">
    <source>
        <dbReference type="PROSITE" id="PS50893"/>
    </source>
</evidence>